<protein>
    <submittedName>
        <fullName evidence="1">Uncharacterized protein</fullName>
    </submittedName>
</protein>
<dbReference type="EMBL" id="MT142023">
    <property type="protein sequence ID" value="QJA73392.1"/>
    <property type="molecule type" value="Genomic_DNA"/>
</dbReference>
<reference evidence="1" key="1">
    <citation type="submission" date="2020-03" db="EMBL/GenBank/DDBJ databases">
        <title>The deep terrestrial virosphere.</title>
        <authorList>
            <person name="Holmfeldt K."/>
            <person name="Nilsson E."/>
            <person name="Simone D."/>
            <person name="Lopez-Fernandez M."/>
            <person name="Wu X."/>
            <person name="de Brujin I."/>
            <person name="Lundin D."/>
            <person name="Andersson A."/>
            <person name="Bertilsson S."/>
            <person name="Dopson M."/>
        </authorList>
    </citation>
    <scope>NUCLEOTIDE SEQUENCE</scope>
    <source>
        <strain evidence="1">MM415A02394</strain>
    </source>
</reference>
<organism evidence="1">
    <name type="scientific">viral metagenome</name>
    <dbReference type="NCBI Taxonomy" id="1070528"/>
    <lineage>
        <taxon>unclassified sequences</taxon>
        <taxon>metagenomes</taxon>
        <taxon>organismal metagenomes</taxon>
    </lineage>
</organism>
<gene>
    <name evidence="1" type="ORF">MM415A02394_0019</name>
</gene>
<sequence>MVDKSRIISRVKLWRLGKDGYEWATGTLVETVNSTTLTYDDKFKLEEKNYDPKCDICIAQEQGYGCSRIIEDPGPYEYEGGCMDCKHVCGKPPIHIGVRNYCLEHVHILNKKLGIGIAPPMPL</sequence>
<evidence type="ECO:0000313" key="1">
    <source>
        <dbReference type="EMBL" id="QJA73392.1"/>
    </source>
</evidence>
<name>A0A6M3JWN0_9ZZZZ</name>
<accession>A0A6M3JWN0</accession>
<dbReference type="AlphaFoldDB" id="A0A6M3JWN0"/>
<proteinExistence type="predicted"/>